<name>A0A9D0ZQP6_9FIRM</name>
<organism evidence="1 2">
    <name type="scientific">Candidatus Coprosoma intestinipullorum</name>
    <dbReference type="NCBI Taxonomy" id="2840752"/>
    <lineage>
        <taxon>Bacteria</taxon>
        <taxon>Bacillati</taxon>
        <taxon>Bacillota</taxon>
        <taxon>Bacillota incertae sedis</taxon>
        <taxon>Candidatus Coprosoma</taxon>
    </lineage>
</organism>
<reference evidence="1" key="2">
    <citation type="journal article" date="2021" name="PeerJ">
        <title>Extensive microbial diversity within the chicken gut microbiome revealed by metagenomics and culture.</title>
        <authorList>
            <person name="Gilroy R."/>
            <person name="Ravi A."/>
            <person name="Getino M."/>
            <person name="Pursley I."/>
            <person name="Horton D.L."/>
            <person name="Alikhan N.F."/>
            <person name="Baker D."/>
            <person name="Gharbi K."/>
            <person name="Hall N."/>
            <person name="Watson M."/>
            <person name="Adriaenssens E.M."/>
            <person name="Foster-Nyarko E."/>
            <person name="Jarju S."/>
            <person name="Secka A."/>
            <person name="Antonio M."/>
            <person name="Oren A."/>
            <person name="Chaudhuri R.R."/>
            <person name="La Ragione R."/>
            <person name="Hildebrand F."/>
            <person name="Pallen M.J."/>
        </authorList>
    </citation>
    <scope>NUCLEOTIDE SEQUENCE</scope>
    <source>
        <strain evidence="1">CHK147-3167</strain>
    </source>
</reference>
<gene>
    <name evidence="1" type="ORF">IAB27_03685</name>
</gene>
<dbReference type="Proteomes" id="UP000886786">
    <property type="component" value="Unassembled WGS sequence"/>
</dbReference>
<comment type="caution">
    <text evidence="1">The sequence shown here is derived from an EMBL/GenBank/DDBJ whole genome shotgun (WGS) entry which is preliminary data.</text>
</comment>
<evidence type="ECO:0000313" key="2">
    <source>
        <dbReference type="Proteomes" id="UP000886786"/>
    </source>
</evidence>
<sequence length="132" mass="15745">MIPEIKEADKIISELNNVNYEKIEILKTKLEKTTSSFSDNRVDGGQRLHSREDALLLYAEMTKQMDDAEYKLRDIYKSIKNRDLRIYFDKVYFHLTNANLEMKYGLTRRQIQRIIKKVKKEHQCRDDVAVKC</sequence>
<dbReference type="AlphaFoldDB" id="A0A9D0ZQP6"/>
<accession>A0A9D0ZQP6</accession>
<evidence type="ECO:0000313" key="1">
    <source>
        <dbReference type="EMBL" id="HIQ90711.1"/>
    </source>
</evidence>
<protein>
    <submittedName>
        <fullName evidence="1">Uncharacterized protein</fullName>
    </submittedName>
</protein>
<reference evidence="1" key="1">
    <citation type="submission" date="2020-10" db="EMBL/GenBank/DDBJ databases">
        <authorList>
            <person name="Gilroy R."/>
        </authorList>
    </citation>
    <scope>NUCLEOTIDE SEQUENCE</scope>
    <source>
        <strain evidence="1">CHK147-3167</strain>
    </source>
</reference>
<dbReference type="EMBL" id="DVFV01000069">
    <property type="protein sequence ID" value="HIQ90711.1"/>
    <property type="molecule type" value="Genomic_DNA"/>
</dbReference>
<proteinExistence type="predicted"/>